<dbReference type="InterPro" id="IPR002324">
    <property type="entry name" value="Cyt_c_ID"/>
</dbReference>
<reference evidence="10" key="1">
    <citation type="journal article" date="2019" name="Int. J. Syst. Evol. Microbiol.">
        <title>The Global Catalogue of Microorganisms (GCM) 10K type strain sequencing project: providing services to taxonomists for standard genome sequencing and annotation.</title>
        <authorList>
            <consortium name="The Broad Institute Genomics Platform"/>
            <consortium name="The Broad Institute Genome Sequencing Center for Infectious Disease"/>
            <person name="Wu L."/>
            <person name="Ma J."/>
        </authorList>
    </citation>
    <scope>NUCLEOTIDE SEQUENCE [LARGE SCALE GENOMIC DNA]</scope>
    <source>
        <strain evidence="10">CGMCC 1.7656</strain>
    </source>
</reference>
<proteinExistence type="predicted"/>
<evidence type="ECO:0000256" key="5">
    <source>
        <dbReference type="ARBA" id="ARBA00023004"/>
    </source>
</evidence>
<keyword evidence="5 6" id="KW-0408">Iron</keyword>
<name>A0ABQ2NK05_9FLAO</name>
<dbReference type="Gene3D" id="1.10.760.10">
    <property type="entry name" value="Cytochrome c-like domain"/>
    <property type="match status" value="1"/>
</dbReference>
<comment type="caution">
    <text evidence="9">The sequence shown here is derived from an EMBL/GenBank/DDBJ whole genome shotgun (WGS) entry which is preliminary data.</text>
</comment>
<keyword evidence="2 6" id="KW-0349">Heme</keyword>
<evidence type="ECO:0000256" key="3">
    <source>
        <dbReference type="ARBA" id="ARBA00022723"/>
    </source>
</evidence>
<keyword evidence="3 6" id="KW-0479">Metal-binding</keyword>
<dbReference type="SUPFAM" id="SSF46626">
    <property type="entry name" value="Cytochrome c"/>
    <property type="match status" value="1"/>
</dbReference>
<feature type="region of interest" description="Disordered" evidence="7">
    <location>
        <begin position="25"/>
        <end position="49"/>
    </location>
</feature>
<gene>
    <name evidence="9" type="ORF">GCM10010992_00340</name>
</gene>
<evidence type="ECO:0000313" key="9">
    <source>
        <dbReference type="EMBL" id="GGP01043.1"/>
    </source>
</evidence>
<keyword evidence="10" id="KW-1185">Reference proteome</keyword>
<evidence type="ECO:0000256" key="4">
    <source>
        <dbReference type="ARBA" id="ARBA00022982"/>
    </source>
</evidence>
<evidence type="ECO:0000256" key="1">
    <source>
        <dbReference type="ARBA" id="ARBA00022448"/>
    </source>
</evidence>
<dbReference type="InterPro" id="IPR009056">
    <property type="entry name" value="Cyt_c-like_dom"/>
</dbReference>
<evidence type="ECO:0000259" key="8">
    <source>
        <dbReference type="PROSITE" id="PS51007"/>
    </source>
</evidence>
<protein>
    <submittedName>
        <fullName evidence="9">Cytochrome c551</fullName>
    </submittedName>
</protein>
<evidence type="ECO:0000256" key="7">
    <source>
        <dbReference type="SAM" id="MobiDB-lite"/>
    </source>
</evidence>
<keyword evidence="1" id="KW-0813">Transport</keyword>
<dbReference type="PRINTS" id="PR00606">
    <property type="entry name" value="CYTCHROMECID"/>
</dbReference>
<dbReference type="RefSeq" id="WP_188616057.1">
    <property type="nucleotide sequence ID" value="NZ_BMLV01000001.1"/>
</dbReference>
<dbReference type="PROSITE" id="PS51257">
    <property type="entry name" value="PROKAR_LIPOPROTEIN"/>
    <property type="match status" value="1"/>
</dbReference>
<organism evidence="9 10">
    <name type="scientific">Cloacibacterium rupense</name>
    <dbReference type="NCBI Taxonomy" id="517423"/>
    <lineage>
        <taxon>Bacteria</taxon>
        <taxon>Pseudomonadati</taxon>
        <taxon>Bacteroidota</taxon>
        <taxon>Flavobacteriia</taxon>
        <taxon>Flavobacteriales</taxon>
        <taxon>Weeksellaceae</taxon>
    </lineage>
</organism>
<dbReference type="Pfam" id="PF00034">
    <property type="entry name" value="Cytochrom_C"/>
    <property type="match status" value="1"/>
</dbReference>
<evidence type="ECO:0000256" key="2">
    <source>
        <dbReference type="ARBA" id="ARBA00022617"/>
    </source>
</evidence>
<dbReference type="InterPro" id="IPR036909">
    <property type="entry name" value="Cyt_c-like_dom_sf"/>
</dbReference>
<accession>A0ABQ2NK05</accession>
<evidence type="ECO:0000256" key="6">
    <source>
        <dbReference type="PROSITE-ProRule" id="PRU00433"/>
    </source>
</evidence>
<keyword evidence="4" id="KW-0249">Electron transport</keyword>
<dbReference type="PROSITE" id="PS51007">
    <property type="entry name" value="CYTC"/>
    <property type="match status" value="1"/>
</dbReference>
<evidence type="ECO:0000313" key="10">
    <source>
        <dbReference type="Proteomes" id="UP000620064"/>
    </source>
</evidence>
<dbReference type="EMBL" id="BMLV01000001">
    <property type="protein sequence ID" value="GGP01043.1"/>
    <property type="molecule type" value="Genomic_DNA"/>
</dbReference>
<dbReference type="Proteomes" id="UP000620064">
    <property type="component" value="Unassembled WGS sequence"/>
</dbReference>
<feature type="domain" description="Cytochrome c" evidence="8">
    <location>
        <begin position="45"/>
        <end position="128"/>
    </location>
</feature>
<sequence>MKNILTSAIFGTLFLVSCSKTEAPKSETNTMLKEPTEQEVTAAKTPEEEGKDLIEKANCLTCHKEEGKLVGPSYAEVAAKYSEADIDMLADKIINGGSGVWGDVMMTPHPGMDKENAKKMVKYILTLKK</sequence>